<reference evidence="3 4" key="1">
    <citation type="journal article" date="2016" name="PLoS Pathog.">
        <title>Biosynthesis of antibiotic leucinostatins in bio-control fungus Purpureocillium lilacinum and their inhibition on phytophthora revealed by genome mining.</title>
        <authorList>
            <person name="Wang G."/>
            <person name="Liu Z."/>
            <person name="Lin R."/>
            <person name="Li E."/>
            <person name="Mao Z."/>
            <person name="Ling J."/>
            <person name="Yang Y."/>
            <person name="Yin W.B."/>
            <person name="Xie B."/>
        </authorList>
    </citation>
    <scope>NUCLEOTIDE SEQUENCE [LARGE SCALE GENOMIC DNA]</scope>
    <source>
        <strain evidence="3">170</strain>
    </source>
</reference>
<evidence type="ECO:0000313" key="3">
    <source>
        <dbReference type="EMBL" id="OAQ68404.2"/>
    </source>
</evidence>
<feature type="chain" id="PRO_5012204412" evidence="2">
    <location>
        <begin position="31"/>
        <end position="132"/>
    </location>
</feature>
<sequence>MQFQGCLMVINSEAVLWLSLILSDLTQVLELRSLNSGCDRNCGHGWLSVQAGLAGPVPRFDSASASGLIKQTMEKTMSLYDSLFHVPSEPLSGNEAAMMLLTTWDGSDRTGHLGSQDSQGQPHLWTFAPSSL</sequence>
<feature type="region of interest" description="Disordered" evidence="1">
    <location>
        <begin position="110"/>
        <end position="132"/>
    </location>
</feature>
<protein>
    <submittedName>
        <fullName evidence="3">Uncharacterized protein</fullName>
    </submittedName>
</protein>
<dbReference type="EMBL" id="LSBJ02000003">
    <property type="protein sequence ID" value="OAQ68404.2"/>
    <property type="molecule type" value="Genomic_DNA"/>
</dbReference>
<comment type="caution">
    <text evidence="3">The sequence shown here is derived from an EMBL/GenBank/DDBJ whole genome shotgun (WGS) entry which is preliminary data.</text>
</comment>
<evidence type="ECO:0000256" key="2">
    <source>
        <dbReference type="SAM" id="SignalP"/>
    </source>
</evidence>
<proteinExistence type="predicted"/>
<evidence type="ECO:0000313" key="4">
    <source>
        <dbReference type="Proteomes" id="UP000078397"/>
    </source>
</evidence>
<keyword evidence="2" id="KW-0732">Signal</keyword>
<organism evidence="3 4">
    <name type="scientific">Pochonia chlamydosporia 170</name>
    <dbReference type="NCBI Taxonomy" id="1380566"/>
    <lineage>
        <taxon>Eukaryota</taxon>
        <taxon>Fungi</taxon>
        <taxon>Dikarya</taxon>
        <taxon>Ascomycota</taxon>
        <taxon>Pezizomycotina</taxon>
        <taxon>Sordariomycetes</taxon>
        <taxon>Hypocreomycetidae</taxon>
        <taxon>Hypocreales</taxon>
        <taxon>Clavicipitaceae</taxon>
        <taxon>Pochonia</taxon>
    </lineage>
</organism>
<gene>
    <name evidence="3" type="ORF">VFPPC_04639</name>
</gene>
<keyword evidence="4" id="KW-1185">Reference proteome</keyword>
<dbReference type="RefSeq" id="XP_018145254.2">
    <property type="nucleotide sequence ID" value="XM_018283962.2"/>
</dbReference>
<name>A0A179FS16_METCM</name>
<feature type="signal peptide" evidence="2">
    <location>
        <begin position="1"/>
        <end position="30"/>
    </location>
</feature>
<dbReference type="GeneID" id="28847956"/>
<evidence type="ECO:0000256" key="1">
    <source>
        <dbReference type="SAM" id="MobiDB-lite"/>
    </source>
</evidence>
<dbReference type="Proteomes" id="UP000078397">
    <property type="component" value="Unassembled WGS sequence"/>
</dbReference>
<dbReference type="KEGG" id="pchm:VFPPC_04639"/>
<dbReference type="AlphaFoldDB" id="A0A179FS16"/>
<accession>A0A179FS16</accession>